<evidence type="ECO:0000313" key="2">
    <source>
        <dbReference type="Proteomes" id="UP000006882"/>
    </source>
</evidence>
<proteinExistence type="predicted"/>
<dbReference type="HOGENOM" id="CLU_2042081_0_0_1"/>
<sequence>MQAHDEAFVFQNAEFANFPPPQRIPHFLVRKKTGVSKEKRREQIAKKEIFLAFMLSFLFFILKQIYYRTTCSFLHDLLLFSRPNQLKLRIDLMFCCNKLVFFFFQLLQFEEIDRVSSVHVR</sequence>
<evidence type="ECO:0000313" key="1">
    <source>
        <dbReference type="EMBL" id="ONH97950.1"/>
    </source>
</evidence>
<dbReference type="EMBL" id="CM007657">
    <property type="protein sequence ID" value="ONH97950.1"/>
    <property type="molecule type" value="Genomic_DNA"/>
</dbReference>
<organism evidence="1 2">
    <name type="scientific">Prunus persica</name>
    <name type="common">Peach</name>
    <name type="synonym">Amygdalus persica</name>
    <dbReference type="NCBI Taxonomy" id="3760"/>
    <lineage>
        <taxon>Eukaryota</taxon>
        <taxon>Viridiplantae</taxon>
        <taxon>Streptophyta</taxon>
        <taxon>Embryophyta</taxon>
        <taxon>Tracheophyta</taxon>
        <taxon>Spermatophyta</taxon>
        <taxon>Magnoliopsida</taxon>
        <taxon>eudicotyledons</taxon>
        <taxon>Gunneridae</taxon>
        <taxon>Pentapetalae</taxon>
        <taxon>rosids</taxon>
        <taxon>fabids</taxon>
        <taxon>Rosales</taxon>
        <taxon>Rosaceae</taxon>
        <taxon>Amygdaloideae</taxon>
        <taxon>Amygdaleae</taxon>
        <taxon>Prunus</taxon>
    </lineage>
</organism>
<name>M5VRJ6_PRUPE</name>
<accession>M5VRJ6</accession>
<protein>
    <submittedName>
        <fullName evidence="1">Uncharacterized protein</fullName>
    </submittedName>
</protein>
<dbReference type="AlphaFoldDB" id="M5VRJ6"/>
<reference evidence="1 2" key="1">
    <citation type="journal article" date="2013" name="Nat. Genet.">
        <title>The high-quality draft genome of peach (Prunus persica) identifies unique patterns of genetic diversity, domestication and genome evolution.</title>
        <authorList>
            <consortium name="International Peach Genome Initiative"/>
            <person name="Verde I."/>
            <person name="Abbott A.G."/>
            <person name="Scalabrin S."/>
            <person name="Jung S."/>
            <person name="Shu S."/>
            <person name="Marroni F."/>
            <person name="Zhebentyayeva T."/>
            <person name="Dettori M.T."/>
            <person name="Grimwood J."/>
            <person name="Cattonaro F."/>
            <person name="Zuccolo A."/>
            <person name="Rossini L."/>
            <person name="Jenkins J."/>
            <person name="Vendramin E."/>
            <person name="Meisel L.A."/>
            <person name="Decroocq V."/>
            <person name="Sosinski B."/>
            <person name="Prochnik S."/>
            <person name="Mitros T."/>
            <person name="Policriti A."/>
            <person name="Cipriani G."/>
            <person name="Dondini L."/>
            <person name="Ficklin S."/>
            <person name="Goodstein D.M."/>
            <person name="Xuan P."/>
            <person name="Del Fabbro C."/>
            <person name="Aramini V."/>
            <person name="Copetti D."/>
            <person name="Gonzalez S."/>
            <person name="Horner D.S."/>
            <person name="Falchi R."/>
            <person name="Lucas S."/>
            <person name="Mica E."/>
            <person name="Maldonado J."/>
            <person name="Lazzari B."/>
            <person name="Bielenberg D."/>
            <person name="Pirona R."/>
            <person name="Miculan M."/>
            <person name="Barakat A."/>
            <person name="Testolin R."/>
            <person name="Stella A."/>
            <person name="Tartarini S."/>
            <person name="Tonutti P."/>
            <person name="Arus P."/>
            <person name="Orellana A."/>
            <person name="Wells C."/>
            <person name="Main D."/>
            <person name="Vizzotto G."/>
            <person name="Silva H."/>
            <person name="Salamini F."/>
            <person name="Schmutz J."/>
            <person name="Morgante M."/>
            <person name="Rokhsar D.S."/>
        </authorList>
    </citation>
    <scope>NUCLEOTIDE SEQUENCE [LARGE SCALE GENOMIC DNA]</scope>
    <source>
        <strain evidence="2">cv. Nemared</strain>
    </source>
</reference>
<dbReference type="Proteomes" id="UP000006882">
    <property type="component" value="Chromosome G7"/>
</dbReference>
<keyword evidence="2" id="KW-1185">Reference proteome</keyword>
<gene>
    <name evidence="1" type="ORF">PRUPE_7G220500</name>
</gene>
<dbReference type="Gramene" id="ONH97950">
    <property type="protein sequence ID" value="ONH97950"/>
    <property type="gene ID" value="PRUPE_7G220500"/>
</dbReference>